<keyword evidence="15" id="KW-0342">GTP-binding</keyword>
<evidence type="ECO:0000256" key="15">
    <source>
        <dbReference type="ARBA" id="ARBA00023134"/>
    </source>
</evidence>
<feature type="domain" description="AIG1-type G" evidence="19">
    <location>
        <begin position="34"/>
        <end position="235"/>
    </location>
</feature>
<keyword evidence="8" id="KW-0479">Metal-binding</keyword>
<organism evidence="20 21">
    <name type="scientific">Geodia barretti</name>
    <name type="common">Barrett's horny sponge</name>
    <dbReference type="NCBI Taxonomy" id="519541"/>
    <lineage>
        <taxon>Eukaryota</taxon>
        <taxon>Metazoa</taxon>
        <taxon>Porifera</taxon>
        <taxon>Demospongiae</taxon>
        <taxon>Heteroscleromorpha</taxon>
        <taxon>Tetractinellida</taxon>
        <taxon>Astrophorina</taxon>
        <taxon>Geodiidae</taxon>
        <taxon>Geodia</taxon>
    </lineage>
</organism>
<comment type="cofactor">
    <cofactor evidence="1">
        <name>Mg(2+)</name>
        <dbReference type="ChEBI" id="CHEBI:18420"/>
    </cofactor>
</comment>
<feature type="compositionally biased region" description="Low complexity" evidence="18">
    <location>
        <begin position="343"/>
        <end position="364"/>
    </location>
</feature>
<evidence type="ECO:0000256" key="1">
    <source>
        <dbReference type="ARBA" id="ARBA00001946"/>
    </source>
</evidence>
<dbReference type="AlphaFoldDB" id="A0AA35WRT9"/>
<evidence type="ECO:0000256" key="18">
    <source>
        <dbReference type="SAM" id="MobiDB-lite"/>
    </source>
</evidence>
<keyword evidence="11" id="KW-1002">Plastid outer membrane</keyword>
<proteinExistence type="inferred from homology"/>
<protein>
    <submittedName>
        <fullName evidence="20">GTP-binding protein A</fullName>
    </submittedName>
</protein>
<dbReference type="InterPro" id="IPR006703">
    <property type="entry name" value="G_AIG1"/>
</dbReference>
<accession>A0AA35WRT9</accession>
<evidence type="ECO:0000256" key="14">
    <source>
        <dbReference type="ARBA" id="ARBA00022989"/>
    </source>
</evidence>
<comment type="subcellular location">
    <subcellularLocation>
        <location evidence="2">Membrane</location>
        <topology evidence="2">Single-pass membrane protein</topology>
    </subcellularLocation>
    <subcellularLocation>
        <location evidence="17">Plastid</location>
        <location evidence="17">Chloroplast outer membrane</location>
    </subcellularLocation>
</comment>
<keyword evidence="6" id="KW-0934">Plastid</keyword>
<evidence type="ECO:0000256" key="10">
    <source>
        <dbReference type="ARBA" id="ARBA00022801"/>
    </source>
</evidence>
<evidence type="ECO:0000256" key="9">
    <source>
        <dbReference type="ARBA" id="ARBA00022741"/>
    </source>
</evidence>
<evidence type="ECO:0000313" key="21">
    <source>
        <dbReference type="Proteomes" id="UP001174909"/>
    </source>
</evidence>
<evidence type="ECO:0000256" key="2">
    <source>
        <dbReference type="ARBA" id="ARBA00004167"/>
    </source>
</evidence>
<evidence type="ECO:0000256" key="8">
    <source>
        <dbReference type="ARBA" id="ARBA00022723"/>
    </source>
</evidence>
<evidence type="ECO:0000256" key="16">
    <source>
        <dbReference type="ARBA" id="ARBA00023136"/>
    </source>
</evidence>
<dbReference type="PANTHER" id="PTHR10903">
    <property type="entry name" value="GTPASE, IMAP FAMILY MEMBER-RELATED"/>
    <property type="match status" value="1"/>
</dbReference>
<keyword evidence="5" id="KW-0150">Chloroplast</keyword>
<evidence type="ECO:0000256" key="11">
    <source>
        <dbReference type="ARBA" id="ARBA00022805"/>
    </source>
</evidence>
<feature type="region of interest" description="Disordered" evidence="18">
    <location>
        <begin position="342"/>
        <end position="393"/>
    </location>
</feature>
<keyword evidence="10" id="KW-0378">Hydrolase</keyword>
<evidence type="ECO:0000259" key="19">
    <source>
        <dbReference type="PROSITE" id="PS51720"/>
    </source>
</evidence>
<dbReference type="GO" id="GO:0005525">
    <property type="term" value="F:GTP binding"/>
    <property type="evidence" value="ECO:0007669"/>
    <property type="project" value="UniProtKB-KW"/>
</dbReference>
<dbReference type="Pfam" id="PF04548">
    <property type="entry name" value="AIG1"/>
    <property type="match status" value="1"/>
</dbReference>
<keyword evidence="13" id="KW-0653">Protein transport</keyword>
<dbReference type="GO" id="GO:0016020">
    <property type="term" value="C:membrane"/>
    <property type="evidence" value="ECO:0007669"/>
    <property type="project" value="UniProtKB-SubCell"/>
</dbReference>
<name>A0AA35WRT9_GEOBA</name>
<dbReference type="InterPro" id="IPR045058">
    <property type="entry name" value="GIMA/IAN/Toc"/>
</dbReference>
<dbReference type="GO" id="GO:0015031">
    <property type="term" value="P:protein transport"/>
    <property type="evidence" value="ECO:0007669"/>
    <property type="project" value="UniProtKB-KW"/>
</dbReference>
<dbReference type="InterPro" id="IPR027417">
    <property type="entry name" value="P-loop_NTPase"/>
</dbReference>
<keyword evidence="21" id="KW-1185">Reference proteome</keyword>
<keyword evidence="16" id="KW-0472">Membrane</keyword>
<dbReference type="SUPFAM" id="SSF52540">
    <property type="entry name" value="P-loop containing nucleoside triphosphate hydrolases"/>
    <property type="match status" value="1"/>
</dbReference>
<dbReference type="EMBL" id="CASHTH010002053">
    <property type="protein sequence ID" value="CAI8024102.1"/>
    <property type="molecule type" value="Genomic_DNA"/>
</dbReference>
<keyword evidence="7" id="KW-0812">Transmembrane</keyword>
<evidence type="ECO:0000256" key="5">
    <source>
        <dbReference type="ARBA" id="ARBA00022528"/>
    </source>
</evidence>
<evidence type="ECO:0000256" key="12">
    <source>
        <dbReference type="ARBA" id="ARBA00022842"/>
    </source>
</evidence>
<dbReference type="PROSITE" id="PS51720">
    <property type="entry name" value="G_AIG1"/>
    <property type="match status" value="1"/>
</dbReference>
<dbReference type="GO" id="GO:0046872">
    <property type="term" value="F:metal ion binding"/>
    <property type="evidence" value="ECO:0007669"/>
    <property type="project" value="UniProtKB-KW"/>
</dbReference>
<keyword evidence="12" id="KW-0460">Magnesium</keyword>
<evidence type="ECO:0000313" key="20">
    <source>
        <dbReference type="EMBL" id="CAI8024102.1"/>
    </source>
</evidence>
<keyword evidence="4" id="KW-0813">Transport</keyword>
<evidence type="ECO:0000256" key="13">
    <source>
        <dbReference type="ARBA" id="ARBA00022927"/>
    </source>
</evidence>
<sequence>MEDSAVSFTHLSSSFLQHLSVGIREQLEQWLSSSNELSIFVSGRTGSGKSSLVNALLGAKVAEEGAEPDPTTAEVTCHEGSASGVRVKVWDSPGLQDGTTNEERYLNDIAARCSPIDLFLFCINVADATRFNMESPDVKALAKLTEKLGPEIWNHAIIALTFANRLGQKSEEMRLAKQIKDTVRLRELFNHKIIQWQESLRDILGKIGLSLVQVAALKMIPTGHPRRDPSLPDRPHWLSTFWFEALRSTHPRAQPALLRMNETRIVENPEMVDKNTHSQHSEDMAFIFSDFACNVGSFMYGSKDLGLMIGLDAAKRKEFELTESLVLEQFLIMEVTKEHQQMSHSSASPLASSSGSESSYSPDNSRGDVPPKGAEGSCGPVASNAVCGGPFDG</sequence>
<dbReference type="Proteomes" id="UP001174909">
    <property type="component" value="Unassembled WGS sequence"/>
</dbReference>
<evidence type="ECO:0000256" key="6">
    <source>
        <dbReference type="ARBA" id="ARBA00022640"/>
    </source>
</evidence>
<evidence type="ECO:0000256" key="4">
    <source>
        <dbReference type="ARBA" id="ARBA00022448"/>
    </source>
</evidence>
<keyword evidence="14" id="KW-1133">Transmembrane helix</keyword>
<reference evidence="20" key="1">
    <citation type="submission" date="2023-03" db="EMBL/GenBank/DDBJ databases">
        <authorList>
            <person name="Steffen K."/>
            <person name="Cardenas P."/>
        </authorList>
    </citation>
    <scope>NUCLEOTIDE SEQUENCE</scope>
</reference>
<evidence type="ECO:0000256" key="7">
    <source>
        <dbReference type="ARBA" id="ARBA00022692"/>
    </source>
</evidence>
<comment type="similarity">
    <text evidence="3">Belongs to the TRAFAC class TrmE-Era-EngA-EngB-Septin-like GTPase superfamily. AIG1/Toc34/Toc159-like paraseptin GTPase family. IAN subfamily.</text>
</comment>
<comment type="caution">
    <text evidence="20">The sequence shown here is derived from an EMBL/GenBank/DDBJ whole genome shotgun (WGS) entry which is preliminary data.</text>
</comment>
<dbReference type="GO" id="GO:0016787">
    <property type="term" value="F:hydrolase activity"/>
    <property type="evidence" value="ECO:0007669"/>
    <property type="project" value="UniProtKB-KW"/>
</dbReference>
<dbReference type="PANTHER" id="PTHR10903:SF135">
    <property type="entry name" value="TRANSLOCASE OF CHLOROPLAST 120, CHLOROPLASTIC-RELATED"/>
    <property type="match status" value="1"/>
</dbReference>
<gene>
    <name evidence="20" type="ORF">GBAR_LOCUS14032</name>
</gene>
<evidence type="ECO:0000256" key="3">
    <source>
        <dbReference type="ARBA" id="ARBA00008535"/>
    </source>
</evidence>
<keyword evidence="9" id="KW-0547">Nucleotide-binding</keyword>
<evidence type="ECO:0000256" key="17">
    <source>
        <dbReference type="ARBA" id="ARBA00024013"/>
    </source>
</evidence>
<dbReference type="Gene3D" id="3.40.50.300">
    <property type="entry name" value="P-loop containing nucleotide triphosphate hydrolases"/>
    <property type="match status" value="1"/>
</dbReference>